<organism evidence="2 3">
    <name type="scientific">Galemys pyrenaicus</name>
    <name type="common">Iberian desman</name>
    <name type="synonym">Pyrenean desman</name>
    <dbReference type="NCBI Taxonomy" id="202257"/>
    <lineage>
        <taxon>Eukaryota</taxon>
        <taxon>Metazoa</taxon>
        <taxon>Chordata</taxon>
        <taxon>Craniata</taxon>
        <taxon>Vertebrata</taxon>
        <taxon>Euteleostomi</taxon>
        <taxon>Mammalia</taxon>
        <taxon>Eutheria</taxon>
        <taxon>Laurasiatheria</taxon>
        <taxon>Eulipotyphla</taxon>
        <taxon>Talpidae</taxon>
        <taxon>Galemys</taxon>
    </lineage>
</organism>
<gene>
    <name evidence="2" type="ORF">J0S82_004000</name>
</gene>
<protein>
    <submittedName>
        <fullName evidence="2">Ras-responsive element-binding protein 1</fullName>
    </submittedName>
</protein>
<evidence type="ECO:0000313" key="3">
    <source>
        <dbReference type="Proteomes" id="UP000700334"/>
    </source>
</evidence>
<name>A0A8J6DLT5_GALPY</name>
<reference evidence="2" key="1">
    <citation type="journal article" date="2021" name="Evol. Appl.">
        <title>The genome of the Pyrenean desman and the effects of bottlenecks and inbreeding on the genomic landscape of an endangered species.</title>
        <authorList>
            <person name="Escoda L."/>
            <person name="Castresana J."/>
        </authorList>
    </citation>
    <scope>NUCLEOTIDE SEQUENCE</scope>
    <source>
        <strain evidence="2">IBE-C5619</strain>
    </source>
</reference>
<keyword evidence="3" id="KW-1185">Reference proteome</keyword>
<dbReference type="EMBL" id="JAGFMF010011778">
    <property type="protein sequence ID" value="KAG8513054.1"/>
    <property type="molecule type" value="Genomic_DNA"/>
</dbReference>
<feature type="region of interest" description="Disordered" evidence="1">
    <location>
        <begin position="25"/>
        <end position="108"/>
    </location>
</feature>
<dbReference type="Proteomes" id="UP000700334">
    <property type="component" value="Unassembled WGS sequence"/>
</dbReference>
<accession>A0A8J6DLT5</accession>
<comment type="caution">
    <text evidence="2">The sequence shown here is derived from an EMBL/GenBank/DDBJ whole genome shotgun (WGS) entry which is preliminary data.</text>
</comment>
<evidence type="ECO:0000256" key="1">
    <source>
        <dbReference type="SAM" id="MobiDB-lite"/>
    </source>
</evidence>
<sequence>MTSSSPVGGDGPDFSINSAMSAAMSVGKAAENGGSPPGIKSPAKPPGPNRIGRRNQVSAQASGEPSGRILRRQGEARPGLLGVSSAAEPGQPASFPRLGEGSRWRRRGPRSTWLLRPWSGLSGPSLSTQLPSGWSGHPLHLVPRLHVR</sequence>
<dbReference type="AlphaFoldDB" id="A0A8J6DLT5"/>
<dbReference type="OrthoDB" id="9688852at2759"/>
<proteinExistence type="predicted"/>
<evidence type="ECO:0000313" key="2">
    <source>
        <dbReference type="EMBL" id="KAG8513054.1"/>
    </source>
</evidence>